<proteinExistence type="predicted"/>
<dbReference type="EMBL" id="AP022575">
    <property type="protein sequence ID" value="BBX75183.1"/>
    <property type="molecule type" value="Genomic_DNA"/>
</dbReference>
<feature type="region of interest" description="Disordered" evidence="1">
    <location>
        <begin position="64"/>
        <end position="85"/>
    </location>
</feature>
<dbReference type="KEGG" id="mshj:MSHI_30890"/>
<dbReference type="Proteomes" id="UP000467236">
    <property type="component" value="Chromosome"/>
</dbReference>
<evidence type="ECO:0000256" key="1">
    <source>
        <dbReference type="SAM" id="MobiDB-lite"/>
    </source>
</evidence>
<evidence type="ECO:0000313" key="2">
    <source>
        <dbReference type="EMBL" id="BBX75183.1"/>
    </source>
</evidence>
<evidence type="ECO:0000313" key="3">
    <source>
        <dbReference type="Proteomes" id="UP000467236"/>
    </source>
</evidence>
<protein>
    <submittedName>
        <fullName evidence="2">ESX-1 secretion-associated protein EspH</fullName>
    </submittedName>
</protein>
<gene>
    <name evidence="2" type="primary">espH</name>
    <name evidence="2" type="ORF">MSHI_30890</name>
</gene>
<dbReference type="RefSeq" id="WP_232065356.1">
    <property type="nucleotide sequence ID" value="NZ_AP022575.1"/>
</dbReference>
<name>A0A7I7MUK4_9MYCO</name>
<reference evidence="2 3" key="1">
    <citation type="journal article" date="2019" name="Emerg. Microbes Infect.">
        <title>Comprehensive subspecies identification of 175 nontuberculous mycobacteria species based on 7547 genomic profiles.</title>
        <authorList>
            <person name="Matsumoto Y."/>
            <person name="Kinjo T."/>
            <person name="Motooka D."/>
            <person name="Nabeya D."/>
            <person name="Jung N."/>
            <person name="Uechi K."/>
            <person name="Horii T."/>
            <person name="Iida T."/>
            <person name="Fujita J."/>
            <person name="Nakamura S."/>
        </authorList>
    </citation>
    <scope>NUCLEOTIDE SEQUENCE [LARGE SCALE GENOMIC DNA]</scope>
    <source>
        <strain evidence="2 3">JCM 14233</strain>
    </source>
</reference>
<accession>A0A7I7MUK4</accession>
<dbReference type="AlphaFoldDB" id="A0A7I7MUK4"/>
<sequence>MFATMTTPHGAHGFGDDDGDFSSDPHFFGTGGGADMADLDFLVADHHSDDDSADLDFLVADHQSSQDSEFDAPEAYAPVEDPTDSEIDLDALCPPTQQETKELEPRLFTVTNPAGTVSVSALMGGAIREVELSEKVTDMTESELEDEILVLAELARLKAQSAQYTFMLENVPETHSEYSSQLRDFIEQHLDLPTPEQAAAAQAEVFAKRYTHDDG</sequence>
<organism evidence="2 3">
    <name type="scientific">Mycobacterium shinjukuense</name>
    <dbReference type="NCBI Taxonomy" id="398694"/>
    <lineage>
        <taxon>Bacteria</taxon>
        <taxon>Bacillati</taxon>
        <taxon>Actinomycetota</taxon>
        <taxon>Actinomycetes</taxon>
        <taxon>Mycobacteriales</taxon>
        <taxon>Mycobacteriaceae</taxon>
        <taxon>Mycobacterium</taxon>
    </lineage>
</organism>
<keyword evidence="3" id="KW-1185">Reference proteome</keyword>